<sequence>MSQNMAQPYREMYPRLIYKGKHSIPHHGCWEDTIRASTTLDNRRIEDIFWEASELNALSFTKKEADLPNAVHDKMWNISFFNNSSNDIDIVLYALESYHSGWVEIK</sequence>
<organism evidence="1 2">
    <name type="scientific">Bacillus cereus</name>
    <dbReference type="NCBI Taxonomy" id="1396"/>
    <lineage>
        <taxon>Bacteria</taxon>
        <taxon>Bacillati</taxon>
        <taxon>Bacillota</taxon>
        <taxon>Bacilli</taxon>
        <taxon>Bacillales</taxon>
        <taxon>Bacillaceae</taxon>
        <taxon>Bacillus</taxon>
        <taxon>Bacillus cereus group</taxon>
    </lineage>
</organism>
<dbReference type="EMBL" id="NULI01000138">
    <property type="protein sequence ID" value="PGS74165.1"/>
    <property type="molecule type" value="Genomic_DNA"/>
</dbReference>
<evidence type="ECO:0000313" key="2">
    <source>
        <dbReference type="Proteomes" id="UP000224203"/>
    </source>
</evidence>
<name>A0A9X7CJT7_BACCE</name>
<protein>
    <submittedName>
        <fullName evidence="1">Uncharacterized protein</fullName>
    </submittedName>
</protein>
<dbReference type="RefSeq" id="WP_098783330.1">
    <property type="nucleotide sequence ID" value="NZ_NULI01000138.1"/>
</dbReference>
<accession>A0A9X7CJT7</accession>
<dbReference type="Proteomes" id="UP000224203">
    <property type="component" value="Unassembled WGS sequence"/>
</dbReference>
<reference evidence="1 2" key="1">
    <citation type="submission" date="2017-09" db="EMBL/GenBank/DDBJ databases">
        <title>Large-scale bioinformatics analysis of Bacillus genomes uncovers conserved roles of natural products in bacterial physiology.</title>
        <authorList>
            <consortium name="Agbiome Team Llc"/>
            <person name="Bleich R.M."/>
            <person name="Grubbs K.J."/>
            <person name="Santa Maria K.C."/>
            <person name="Allen S.E."/>
            <person name="Farag S."/>
            <person name="Shank E.A."/>
            <person name="Bowers A."/>
        </authorList>
    </citation>
    <scope>NUCLEOTIDE SEQUENCE [LARGE SCALE GENOMIC DNA]</scope>
    <source>
        <strain evidence="1 2">AFS041711</strain>
    </source>
</reference>
<comment type="caution">
    <text evidence="1">The sequence shown here is derived from an EMBL/GenBank/DDBJ whole genome shotgun (WGS) entry which is preliminary data.</text>
</comment>
<evidence type="ECO:0000313" key="1">
    <source>
        <dbReference type="EMBL" id="PGS74165.1"/>
    </source>
</evidence>
<dbReference type="AlphaFoldDB" id="A0A9X7CJT7"/>
<proteinExistence type="predicted"/>
<gene>
    <name evidence="1" type="ORF">COC69_23380</name>
</gene>